<name>A0A0E9T822_ANGAN</name>
<sequence length="16" mass="1897">MLDQDILMVQPLLRVL</sequence>
<dbReference type="AlphaFoldDB" id="A0A0E9T822"/>
<accession>A0A0E9T822</accession>
<reference evidence="1" key="1">
    <citation type="submission" date="2014-11" db="EMBL/GenBank/DDBJ databases">
        <authorList>
            <person name="Amaro Gonzalez C."/>
        </authorList>
    </citation>
    <scope>NUCLEOTIDE SEQUENCE</scope>
</reference>
<proteinExistence type="predicted"/>
<evidence type="ECO:0000313" key="1">
    <source>
        <dbReference type="EMBL" id="JAH48893.1"/>
    </source>
</evidence>
<protein>
    <submittedName>
        <fullName evidence="1">Uncharacterized protein</fullName>
    </submittedName>
</protein>
<organism evidence="1">
    <name type="scientific">Anguilla anguilla</name>
    <name type="common">European freshwater eel</name>
    <name type="synonym">Muraena anguilla</name>
    <dbReference type="NCBI Taxonomy" id="7936"/>
    <lineage>
        <taxon>Eukaryota</taxon>
        <taxon>Metazoa</taxon>
        <taxon>Chordata</taxon>
        <taxon>Craniata</taxon>
        <taxon>Vertebrata</taxon>
        <taxon>Euteleostomi</taxon>
        <taxon>Actinopterygii</taxon>
        <taxon>Neopterygii</taxon>
        <taxon>Teleostei</taxon>
        <taxon>Anguilliformes</taxon>
        <taxon>Anguillidae</taxon>
        <taxon>Anguilla</taxon>
    </lineage>
</organism>
<dbReference type="EMBL" id="GBXM01059684">
    <property type="protein sequence ID" value="JAH48893.1"/>
    <property type="molecule type" value="Transcribed_RNA"/>
</dbReference>
<reference evidence="1" key="2">
    <citation type="journal article" date="2015" name="Fish Shellfish Immunol.">
        <title>Early steps in the European eel (Anguilla anguilla)-Vibrio vulnificus interaction in the gills: Role of the RtxA13 toxin.</title>
        <authorList>
            <person name="Callol A."/>
            <person name="Pajuelo D."/>
            <person name="Ebbesson L."/>
            <person name="Teles M."/>
            <person name="MacKenzie S."/>
            <person name="Amaro C."/>
        </authorList>
    </citation>
    <scope>NUCLEOTIDE SEQUENCE</scope>
</reference>